<dbReference type="InterPro" id="IPR020449">
    <property type="entry name" value="Tscrpt_reg_AraC-type_HTH"/>
</dbReference>
<dbReference type="Pfam" id="PF12833">
    <property type="entry name" value="HTH_18"/>
    <property type="match status" value="1"/>
</dbReference>
<organism evidence="5 6">
    <name type="scientific">Massilia agri</name>
    <dbReference type="NCBI Taxonomy" id="1886785"/>
    <lineage>
        <taxon>Bacteria</taxon>
        <taxon>Pseudomonadati</taxon>
        <taxon>Pseudomonadota</taxon>
        <taxon>Betaproteobacteria</taxon>
        <taxon>Burkholderiales</taxon>
        <taxon>Oxalobacteraceae</taxon>
        <taxon>Telluria group</taxon>
        <taxon>Massilia</taxon>
    </lineage>
</organism>
<reference evidence="5 6" key="1">
    <citation type="submission" date="2022-08" db="EMBL/GenBank/DDBJ databases">
        <title>Reclassification of Massilia species as members of the genera Telluria, Duganella, Pseudoduganella, Mokoshia gen. nov. and Zemynaea gen. nov. using orthogonal and non-orthogonal genome-based approaches.</title>
        <authorList>
            <person name="Bowman J.P."/>
        </authorList>
    </citation>
    <scope>NUCLEOTIDE SEQUENCE [LARGE SCALE GENOMIC DNA]</scope>
    <source>
        <strain evidence="5 6">JCM 31661</strain>
    </source>
</reference>
<evidence type="ECO:0000256" key="1">
    <source>
        <dbReference type="ARBA" id="ARBA00023015"/>
    </source>
</evidence>
<evidence type="ECO:0000313" key="6">
    <source>
        <dbReference type="Proteomes" id="UP001206572"/>
    </source>
</evidence>
<keyword evidence="2" id="KW-0238">DNA-binding</keyword>
<proteinExistence type="predicted"/>
<evidence type="ECO:0000256" key="2">
    <source>
        <dbReference type="ARBA" id="ARBA00023125"/>
    </source>
</evidence>
<evidence type="ECO:0000256" key="3">
    <source>
        <dbReference type="ARBA" id="ARBA00023163"/>
    </source>
</evidence>
<dbReference type="Gene3D" id="1.10.10.60">
    <property type="entry name" value="Homeodomain-like"/>
    <property type="match status" value="2"/>
</dbReference>
<dbReference type="InterPro" id="IPR050204">
    <property type="entry name" value="AraC_XylS_family_regulators"/>
</dbReference>
<gene>
    <name evidence="5" type="ORF">NX780_17525</name>
</gene>
<dbReference type="InterPro" id="IPR018060">
    <property type="entry name" value="HTH_AraC"/>
</dbReference>
<dbReference type="PANTHER" id="PTHR46796:SF7">
    <property type="entry name" value="ARAC FAMILY TRANSCRIPTIONAL REGULATOR"/>
    <property type="match status" value="1"/>
</dbReference>
<feature type="domain" description="HTH araC/xylS-type" evidence="4">
    <location>
        <begin position="201"/>
        <end position="302"/>
    </location>
</feature>
<dbReference type="Proteomes" id="UP001206572">
    <property type="component" value="Unassembled WGS sequence"/>
</dbReference>
<dbReference type="PRINTS" id="PR00032">
    <property type="entry name" value="HTHARAC"/>
</dbReference>
<name>A0ABT2APJ0_9BURK</name>
<accession>A0ABT2APJ0</accession>
<dbReference type="SUPFAM" id="SSF46689">
    <property type="entry name" value="Homeodomain-like"/>
    <property type="match status" value="2"/>
</dbReference>
<dbReference type="InterPro" id="IPR018062">
    <property type="entry name" value="HTH_AraC-typ_CS"/>
</dbReference>
<dbReference type="Pfam" id="PF12852">
    <property type="entry name" value="Cupin_6"/>
    <property type="match status" value="1"/>
</dbReference>
<evidence type="ECO:0000313" key="5">
    <source>
        <dbReference type="EMBL" id="MCS0598153.1"/>
    </source>
</evidence>
<evidence type="ECO:0000259" key="4">
    <source>
        <dbReference type="PROSITE" id="PS01124"/>
    </source>
</evidence>
<dbReference type="SMART" id="SM00342">
    <property type="entry name" value="HTH_ARAC"/>
    <property type="match status" value="1"/>
</dbReference>
<dbReference type="EMBL" id="JANUHA010000013">
    <property type="protein sequence ID" value="MCS0598153.1"/>
    <property type="molecule type" value="Genomic_DNA"/>
</dbReference>
<dbReference type="InterPro" id="IPR011051">
    <property type="entry name" value="RmlC_Cupin_sf"/>
</dbReference>
<keyword evidence="1" id="KW-0805">Transcription regulation</keyword>
<keyword evidence="3" id="KW-0804">Transcription</keyword>
<dbReference type="PROSITE" id="PS01124">
    <property type="entry name" value="HTH_ARAC_FAMILY_2"/>
    <property type="match status" value="1"/>
</dbReference>
<dbReference type="SUPFAM" id="SSF51182">
    <property type="entry name" value="RmlC-like cupins"/>
    <property type="match status" value="1"/>
</dbReference>
<dbReference type="RefSeq" id="WP_258829169.1">
    <property type="nucleotide sequence ID" value="NZ_JANUHA010000013.1"/>
</dbReference>
<dbReference type="InterPro" id="IPR032783">
    <property type="entry name" value="AraC_lig"/>
</dbReference>
<dbReference type="PROSITE" id="PS00041">
    <property type="entry name" value="HTH_ARAC_FAMILY_1"/>
    <property type="match status" value="1"/>
</dbReference>
<sequence length="312" mass="33497">MDTLSRLLSLFSLHTSLDIRCSLAAPWVLEEAAAAPGSAPYHLIIDGAASVDLPDGERLELSTGDIIVFPHGGAHRLHAGPPAQASTPHDVPGPDLVRWKANEGDGPLTGILCGRFVFDDNARRVLQRALPPVIVVRTANRPDFSGLHALMMMLRSETDQARPGSSTVVSHLSSALFALLMRAWLDDNAVMPGLLALLADRRLGAAMQRMLQSPGRPWLVEDLAAACFMSRATFARVFRQVAGQTPAAVLTELRMAQAAIALARDTVSIGEIAETVGYQSEAAFHRVFKRSHGIGPGEYRRKGASAWSGKST</sequence>
<protein>
    <submittedName>
        <fullName evidence="5">AraC family transcriptional regulator</fullName>
    </submittedName>
</protein>
<dbReference type="InterPro" id="IPR009057">
    <property type="entry name" value="Homeodomain-like_sf"/>
</dbReference>
<keyword evidence="6" id="KW-1185">Reference proteome</keyword>
<dbReference type="PANTHER" id="PTHR46796">
    <property type="entry name" value="HTH-TYPE TRANSCRIPTIONAL ACTIVATOR RHAS-RELATED"/>
    <property type="match status" value="1"/>
</dbReference>
<comment type="caution">
    <text evidence="5">The sequence shown here is derived from an EMBL/GenBank/DDBJ whole genome shotgun (WGS) entry which is preliminary data.</text>
</comment>